<dbReference type="RefSeq" id="WP_132145918.1">
    <property type="nucleotide sequence ID" value="NZ_SMCS01000007.1"/>
</dbReference>
<dbReference type="AlphaFoldDB" id="A0A4R3YJI4"/>
<keyword evidence="2" id="KW-1185">Reference proteome</keyword>
<comment type="caution">
    <text evidence="1">The sequence shown here is derived from an EMBL/GenBank/DDBJ whole genome shotgun (WGS) entry which is preliminary data.</text>
</comment>
<accession>A0A4R3YJI4</accession>
<name>A0A4R3YJI4_9GAMM</name>
<protein>
    <submittedName>
        <fullName evidence="1">Uncharacterized protein</fullName>
    </submittedName>
</protein>
<dbReference type="EMBL" id="SMCS01000007">
    <property type="protein sequence ID" value="TCV92380.1"/>
    <property type="molecule type" value="Genomic_DNA"/>
</dbReference>
<organism evidence="1 2">
    <name type="scientific">Luteibacter rhizovicinus</name>
    <dbReference type="NCBI Taxonomy" id="242606"/>
    <lineage>
        <taxon>Bacteria</taxon>
        <taxon>Pseudomonadati</taxon>
        <taxon>Pseudomonadota</taxon>
        <taxon>Gammaproteobacteria</taxon>
        <taxon>Lysobacterales</taxon>
        <taxon>Rhodanobacteraceae</taxon>
        <taxon>Luteibacter</taxon>
    </lineage>
</organism>
<evidence type="ECO:0000313" key="2">
    <source>
        <dbReference type="Proteomes" id="UP000295645"/>
    </source>
</evidence>
<sequence>MPKNFPIATNTGVSFGQHYEKTSLNPSAKLHSGICHGLALAWIRNVHTCSDFSGRTIPSRTEGGLMHNMVSYNFSTRRHATRTDTRTTLRETAAAAYGSDPDTVSEIFSELRDKYTILGFVDIAYCGAKSPFDIVMFLHSEIFVSGHINTYLLISGGHVLYPAGTSWPWD</sequence>
<evidence type="ECO:0000313" key="1">
    <source>
        <dbReference type="EMBL" id="TCV92380.1"/>
    </source>
</evidence>
<reference evidence="1 2" key="1">
    <citation type="submission" date="2019-03" db="EMBL/GenBank/DDBJ databases">
        <title>Above-ground endophytic microbial communities from plants in different locations in the United States.</title>
        <authorList>
            <person name="Frank C."/>
        </authorList>
    </citation>
    <scope>NUCLEOTIDE SEQUENCE [LARGE SCALE GENOMIC DNA]</scope>
    <source>
        <strain evidence="1 2">LP_13_YM</strain>
    </source>
</reference>
<dbReference type="Proteomes" id="UP000295645">
    <property type="component" value="Unassembled WGS sequence"/>
</dbReference>
<gene>
    <name evidence="1" type="ORF">EC912_10787</name>
</gene>
<proteinExistence type="predicted"/>